<dbReference type="InterPro" id="IPR038666">
    <property type="entry name" value="SSP1_head-tail_sf"/>
</dbReference>
<dbReference type="Proteomes" id="UP000199347">
    <property type="component" value="Unassembled WGS sequence"/>
</dbReference>
<dbReference type="EMBL" id="FMVW01000001">
    <property type="protein sequence ID" value="SCZ24195.1"/>
    <property type="molecule type" value="Genomic_DNA"/>
</dbReference>
<reference evidence="1 2" key="1">
    <citation type="submission" date="2016-10" db="EMBL/GenBank/DDBJ databases">
        <authorList>
            <person name="de Groot N.N."/>
        </authorList>
    </citation>
    <scope>NUCLEOTIDE SEQUENCE [LARGE SCALE GENOMIC DNA]</scope>
    <source>
        <strain evidence="1 2">DSM 2698</strain>
    </source>
</reference>
<dbReference type="AlphaFoldDB" id="A0A1G5MG84"/>
<name>A0A1G5MG84_AFIMA</name>
<sequence length="114" mass="12547">MTRPMTRPVTRPGRLSQRMVWERPVTAPDGLGGETTTYLPIGHVWADLRPGTARDVALGEGRVGEVTHEIFVRREVGLAAGDRLRLGARVFLCVICHDPDASGRFTRAEAVEEV</sequence>
<evidence type="ECO:0000313" key="1">
    <source>
        <dbReference type="EMBL" id="SCZ24195.1"/>
    </source>
</evidence>
<proteinExistence type="predicted"/>
<protein>
    <submittedName>
        <fullName evidence="1">Head-tail adaptor</fullName>
    </submittedName>
</protein>
<gene>
    <name evidence="1" type="ORF">SAMN03080610_00654</name>
</gene>
<dbReference type="STRING" id="1120955.SAMN03080610_00654"/>
<organism evidence="1 2">
    <name type="scientific">Afifella marina DSM 2698</name>
    <dbReference type="NCBI Taxonomy" id="1120955"/>
    <lineage>
        <taxon>Bacteria</taxon>
        <taxon>Pseudomonadati</taxon>
        <taxon>Pseudomonadota</taxon>
        <taxon>Alphaproteobacteria</taxon>
        <taxon>Hyphomicrobiales</taxon>
        <taxon>Afifellaceae</taxon>
        <taxon>Afifella</taxon>
    </lineage>
</organism>
<keyword evidence="2" id="KW-1185">Reference proteome</keyword>
<evidence type="ECO:0000313" key="2">
    <source>
        <dbReference type="Proteomes" id="UP000199347"/>
    </source>
</evidence>
<dbReference type="Pfam" id="PF05521">
    <property type="entry name" value="Phage_HCP"/>
    <property type="match status" value="1"/>
</dbReference>
<accession>A0A1G5MG84</accession>
<dbReference type="Gene3D" id="2.40.10.270">
    <property type="entry name" value="Bacteriophage SPP1 head-tail adaptor protein"/>
    <property type="match status" value="1"/>
</dbReference>
<dbReference type="InterPro" id="IPR008767">
    <property type="entry name" value="Phage_SPP1_head-tail_adaptor"/>
</dbReference>